<keyword evidence="3" id="KW-1185">Reference proteome</keyword>
<keyword evidence="1" id="KW-0812">Transmembrane</keyword>
<dbReference type="EMBL" id="FQVL01000002">
    <property type="protein sequence ID" value="SHE65068.1"/>
    <property type="molecule type" value="Genomic_DNA"/>
</dbReference>
<name>A0A1M4V889_9BACL</name>
<dbReference type="STRING" id="112248.SAMN05444392_102220"/>
<feature type="transmembrane region" description="Helical" evidence="1">
    <location>
        <begin position="14"/>
        <end position="34"/>
    </location>
</feature>
<protein>
    <submittedName>
        <fullName evidence="2">Uncharacterized protein</fullName>
    </submittedName>
</protein>
<evidence type="ECO:0000313" key="2">
    <source>
        <dbReference type="EMBL" id="SHE65068.1"/>
    </source>
</evidence>
<gene>
    <name evidence="2" type="ORF">SAMN05444392_102220</name>
</gene>
<keyword evidence="1" id="KW-0472">Membrane</keyword>
<organism evidence="2 3">
    <name type="scientific">Seinonella peptonophila</name>
    <dbReference type="NCBI Taxonomy" id="112248"/>
    <lineage>
        <taxon>Bacteria</taxon>
        <taxon>Bacillati</taxon>
        <taxon>Bacillota</taxon>
        <taxon>Bacilli</taxon>
        <taxon>Bacillales</taxon>
        <taxon>Thermoactinomycetaceae</taxon>
        <taxon>Seinonella</taxon>
    </lineage>
</organism>
<sequence>MDENTSSWKRADKIALISVIFGIISGVLAVFALIEDINARC</sequence>
<evidence type="ECO:0000313" key="3">
    <source>
        <dbReference type="Proteomes" id="UP000184476"/>
    </source>
</evidence>
<reference evidence="2 3" key="1">
    <citation type="submission" date="2016-11" db="EMBL/GenBank/DDBJ databases">
        <authorList>
            <person name="Jaros S."/>
            <person name="Januszkiewicz K."/>
            <person name="Wedrychowicz H."/>
        </authorList>
    </citation>
    <scope>NUCLEOTIDE SEQUENCE [LARGE SCALE GENOMIC DNA]</scope>
    <source>
        <strain evidence="2 3">DSM 44666</strain>
    </source>
</reference>
<evidence type="ECO:0000256" key="1">
    <source>
        <dbReference type="SAM" id="Phobius"/>
    </source>
</evidence>
<dbReference type="RefSeq" id="WP_281248177.1">
    <property type="nucleotide sequence ID" value="NZ_FQVL01000002.1"/>
</dbReference>
<dbReference type="AlphaFoldDB" id="A0A1M4V889"/>
<proteinExistence type="predicted"/>
<keyword evidence="1" id="KW-1133">Transmembrane helix</keyword>
<accession>A0A1M4V889</accession>
<dbReference type="Proteomes" id="UP000184476">
    <property type="component" value="Unassembled WGS sequence"/>
</dbReference>